<comment type="function">
    <text evidence="3">Functions as guanine nucleotide exchange factor (GEF) for RAB11A.</text>
</comment>
<organism evidence="6 7">
    <name type="scientific">Salmo salar</name>
    <name type="common">Atlantic salmon</name>
    <dbReference type="NCBI Taxonomy" id="8030"/>
    <lineage>
        <taxon>Eukaryota</taxon>
        <taxon>Metazoa</taxon>
        <taxon>Chordata</taxon>
        <taxon>Craniata</taxon>
        <taxon>Vertebrata</taxon>
        <taxon>Euteleostomi</taxon>
        <taxon>Actinopterygii</taxon>
        <taxon>Neopterygii</taxon>
        <taxon>Teleostei</taxon>
        <taxon>Protacanthopterygii</taxon>
        <taxon>Salmoniformes</taxon>
        <taxon>Salmonidae</taxon>
        <taxon>Salmoninae</taxon>
        <taxon>Salmo</taxon>
    </lineage>
</organism>
<feature type="region of interest" description="Disordered" evidence="5">
    <location>
        <begin position="279"/>
        <end position="327"/>
    </location>
</feature>
<dbReference type="PANTHER" id="PTHR19423:SF4">
    <property type="entry name" value="SH3 DOMAIN-BINDING PROTEIN 5"/>
    <property type="match status" value="1"/>
</dbReference>
<feature type="compositionally biased region" description="Basic and acidic residues" evidence="5">
    <location>
        <begin position="396"/>
        <end position="410"/>
    </location>
</feature>
<dbReference type="GO" id="GO:0005085">
    <property type="term" value="F:guanyl-nucleotide exchange factor activity"/>
    <property type="evidence" value="ECO:0007669"/>
    <property type="project" value="UniProtKB-UniRule"/>
</dbReference>
<evidence type="ECO:0000256" key="3">
    <source>
        <dbReference type="RuleBase" id="RU369054"/>
    </source>
</evidence>
<dbReference type="GO" id="GO:0017124">
    <property type="term" value="F:SH3 domain binding"/>
    <property type="evidence" value="ECO:0007669"/>
    <property type="project" value="UniProtKB-UniRule"/>
</dbReference>
<feature type="compositionally biased region" description="Acidic residues" evidence="5">
    <location>
        <begin position="12"/>
        <end position="22"/>
    </location>
</feature>
<evidence type="ECO:0000256" key="4">
    <source>
        <dbReference type="SAM" id="Coils"/>
    </source>
</evidence>
<dbReference type="AlphaFoldDB" id="A0A1S3Q0V3"/>
<dbReference type="InterPro" id="IPR007940">
    <property type="entry name" value="SH3BP5"/>
</dbReference>
<evidence type="ECO:0000256" key="2">
    <source>
        <dbReference type="ARBA" id="ARBA00023054"/>
    </source>
</evidence>
<sequence>MEKLENGNRSEEECESHEEEELDPRIQGELEKLNQSTDDINRWETELEDCRQRFRAVLVEATVKLDEQVKRIGRAVEDSKPYWEARRVARQAQLEAQRATGEFQRAVEILRAAKETIALAEERLLEEDSRQFDSAWQEMLNHATNRVMEAETARTRSELEHRKTANHYNACISHMRQLENKLKRTINKSRPYFELKAKYYLQLEQLRRHVDKFQAKLTVTKADYRTTLRNLETISEEIHSRRHSITMGTRGRGVGAEGEGGNEDITNFKMESDGLSMASVTFDEGGNSGGSEEETKTHSTSAPLDMPSSHNPSSSSSSSLHPYPSTPLDLPCSYPSSSFSTPSAYLSPCPSLMSSSCPSAMEGPSPGGWLSPESRCGSPLLGPRSQCSGASSPDCDQERGDRAEGAEQKLEAGLSKLTLTITHPLHPGNDDPKDDPKTTSSSTTTTHIPNLTILQTNSA</sequence>
<feature type="region of interest" description="Disordered" evidence="5">
    <location>
        <begin position="248"/>
        <end position="267"/>
    </location>
</feature>
<feature type="region of interest" description="Disordered" evidence="5">
    <location>
        <begin position="350"/>
        <end position="459"/>
    </location>
</feature>
<feature type="compositionally biased region" description="Low complexity" evidence="5">
    <location>
        <begin position="350"/>
        <end position="359"/>
    </location>
</feature>
<gene>
    <name evidence="7" type="primary">LOC106588751</name>
</gene>
<feature type="compositionally biased region" description="Basic and acidic residues" evidence="5">
    <location>
        <begin position="428"/>
        <end position="437"/>
    </location>
</feature>
<keyword evidence="3" id="KW-0963">Cytoplasm</keyword>
<evidence type="ECO:0000256" key="5">
    <source>
        <dbReference type="SAM" id="MobiDB-lite"/>
    </source>
</evidence>
<keyword evidence="6" id="KW-1185">Reference proteome</keyword>
<dbReference type="RefSeq" id="XP_014033567.1">
    <property type="nucleotide sequence ID" value="XM_014178092.2"/>
</dbReference>
<dbReference type="PANTHER" id="PTHR19423">
    <property type="entry name" value="SH3 DOMAIN-BINDING PROTEIN 5"/>
    <property type="match status" value="1"/>
</dbReference>
<keyword evidence="2 3" id="KW-0175">Coiled coil</keyword>
<evidence type="ECO:0000313" key="7">
    <source>
        <dbReference type="RefSeq" id="XP_014033567.1"/>
    </source>
</evidence>
<dbReference type="OrthoDB" id="446789at2759"/>
<feature type="coiled-coil region" evidence="4">
    <location>
        <begin position="103"/>
        <end position="130"/>
    </location>
</feature>
<proteinExistence type="inferred from homology"/>
<dbReference type="Proteomes" id="UP001652741">
    <property type="component" value="Chromosome ssa27"/>
</dbReference>
<evidence type="ECO:0000313" key="6">
    <source>
        <dbReference type="Proteomes" id="UP001652741"/>
    </source>
</evidence>
<dbReference type="Pfam" id="PF05276">
    <property type="entry name" value="SH3BP5"/>
    <property type="match status" value="1"/>
</dbReference>
<comment type="subunit">
    <text evidence="3">Interacts with GDP-bound and nucleotide-free forms of RAB11A.</text>
</comment>
<feature type="compositionally biased region" description="Polar residues" evidence="5">
    <location>
        <begin position="447"/>
        <end position="459"/>
    </location>
</feature>
<evidence type="ECO:0000256" key="1">
    <source>
        <dbReference type="ARBA" id="ARBA00007796"/>
    </source>
</evidence>
<dbReference type="GeneID" id="106588751"/>
<name>A0A1S3Q0V3_SALSA</name>
<feature type="compositionally biased region" description="Basic and acidic residues" evidence="5">
    <location>
        <begin position="1"/>
        <end position="11"/>
    </location>
</feature>
<feature type="compositionally biased region" description="Low complexity" evidence="5">
    <location>
        <begin position="307"/>
        <end position="327"/>
    </location>
</feature>
<accession>A0A1S3Q0V3</accession>
<dbReference type="GO" id="GO:0005737">
    <property type="term" value="C:cytoplasm"/>
    <property type="evidence" value="ECO:0007669"/>
    <property type="project" value="UniProtKB-SubCell"/>
</dbReference>
<feature type="coiled-coil region" evidence="4">
    <location>
        <begin position="196"/>
        <end position="223"/>
    </location>
</feature>
<protein>
    <recommendedName>
        <fullName evidence="3">SH3 domain-binding protein 5</fullName>
        <shortName evidence="3">SH3BP-5</shortName>
    </recommendedName>
</protein>
<comment type="subcellular location">
    <subcellularLocation>
        <location evidence="3">Cytoplasm</location>
    </subcellularLocation>
    <text evidence="3">Colocalizes with RAB11A on cytoplasmic vesicle membranes.</text>
</comment>
<dbReference type="GO" id="GO:0035556">
    <property type="term" value="P:intracellular signal transduction"/>
    <property type="evidence" value="ECO:0007669"/>
    <property type="project" value="UniProtKB-UniRule"/>
</dbReference>
<comment type="domain">
    <text evidence="3">The N-terminal half of the protein mediates interaction with RAB11A and functions as guanine nucleotide exchange factor. Four long alpha-helices (interrupted by a central kink) assemble into coiled coils, giving rise to a 'V' shape.</text>
</comment>
<feature type="compositionally biased region" description="Basic and acidic residues" evidence="5">
    <location>
        <begin position="23"/>
        <end position="32"/>
    </location>
</feature>
<dbReference type="GO" id="GO:0004860">
    <property type="term" value="F:protein kinase inhibitor activity"/>
    <property type="evidence" value="ECO:0007669"/>
    <property type="project" value="TreeGrafter"/>
</dbReference>
<feature type="compositionally biased region" description="Gly residues" evidence="5">
    <location>
        <begin position="250"/>
        <end position="259"/>
    </location>
</feature>
<comment type="similarity">
    <text evidence="1 3">Belongs to the SH3BP5 family.</text>
</comment>
<reference evidence="7" key="1">
    <citation type="submission" date="2025-08" db="UniProtKB">
        <authorList>
            <consortium name="RefSeq"/>
        </authorList>
    </citation>
    <scope>IDENTIFICATION</scope>
</reference>
<keyword evidence="3" id="KW-0344">Guanine-nucleotide releasing factor</keyword>
<feature type="region of interest" description="Disordered" evidence="5">
    <location>
        <begin position="1"/>
        <end position="33"/>
    </location>
</feature>